<dbReference type="EMBL" id="BMGS01000008">
    <property type="protein sequence ID" value="GGG51678.1"/>
    <property type="molecule type" value="Genomic_DNA"/>
</dbReference>
<feature type="transmembrane region" description="Helical" evidence="1">
    <location>
        <begin position="35"/>
        <end position="54"/>
    </location>
</feature>
<reference evidence="3" key="1">
    <citation type="journal article" date="2019" name="Int. J. Syst. Evol. Microbiol.">
        <title>The Global Catalogue of Microorganisms (GCM) 10K type strain sequencing project: providing services to taxonomists for standard genome sequencing and annotation.</title>
        <authorList>
            <consortium name="The Broad Institute Genomics Platform"/>
            <consortium name="The Broad Institute Genome Sequencing Center for Infectious Disease"/>
            <person name="Wu L."/>
            <person name="Ma J."/>
        </authorList>
    </citation>
    <scope>NUCLEOTIDE SEQUENCE [LARGE SCALE GENOMIC DNA]</scope>
    <source>
        <strain evidence="3">CGMCC 1.12990</strain>
    </source>
</reference>
<proteinExistence type="predicted"/>
<feature type="transmembrane region" description="Helical" evidence="1">
    <location>
        <begin position="66"/>
        <end position="85"/>
    </location>
</feature>
<evidence type="ECO:0000313" key="2">
    <source>
        <dbReference type="EMBL" id="GGG51678.1"/>
    </source>
</evidence>
<keyword evidence="1" id="KW-0812">Transmembrane</keyword>
<organism evidence="2 3">
    <name type="scientific">Hymenobacter glacieicola</name>
    <dbReference type="NCBI Taxonomy" id="1562124"/>
    <lineage>
        <taxon>Bacteria</taxon>
        <taxon>Pseudomonadati</taxon>
        <taxon>Bacteroidota</taxon>
        <taxon>Cytophagia</taxon>
        <taxon>Cytophagales</taxon>
        <taxon>Hymenobacteraceae</taxon>
        <taxon>Hymenobacter</taxon>
    </lineage>
</organism>
<dbReference type="RefSeq" id="WP_188558669.1">
    <property type="nucleotide sequence ID" value="NZ_BMGS01000008.1"/>
</dbReference>
<feature type="transmembrane region" description="Helical" evidence="1">
    <location>
        <begin position="97"/>
        <end position="115"/>
    </location>
</feature>
<sequence length="191" mass="19884">MSLTKSLVRLALATAFLLLIPLVAMQFTQEVNWTFSDFVFAGVLLFGAGLTFILVDRMGNSGTYRLAAGVAVAAGLLLVWANAAVGLVGSEDNPVNLLYGAVLVVALGGAMVARFRPRGTSNAMFAASSTYALITVLALFVWTPTGAAAEPAAPLLNVVVANTVFAALWAVAGLLFRRADTTSSGFKQQLA</sequence>
<evidence type="ECO:0000313" key="3">
    <source>
        <dbReference type="Proteomes" id="UP000601361"/>
    </source>
</evidence>
<keyword evidence="1" id="KW-0472">Membrane</keyword>
<dbReference type="Proteomes" id="UP000601361">
    <property type="component" value="Unassembled WGS sequence"/>
</dbReference>
<evidence type="ECO:0000256" key="1">
    <source>
        <dbReference type="SAM" id="Phobius"/>
    </source>
</evidence>
<feature type="transmembrane region" description="Helical" evidence="1">
    <location>
        <begin position="122"/>
        <end position="143"/>
    </location>
</feature>
<name>A0ABQ1X1M6_9BACT</name>
<comment type="caution">
    <text evidence="2">The sequence shown here is derived from an EMBL/GenBank/DDBJ whole genome shotgun (WGS) entry which is preliminary data.</text>
</comment>
<protein>
    <recommendedName>
        <fullName evidence="4">DUF4203 domain-containing protein</fullName>
    </recommendedName>
</protein>
<feature type="transmembrane region" description="Helical" evidence="1">
    <location>
        <begin position="155"/>
        <end position="176"/>
    </location>
</feature>
<gene>
    <name evidence="2" type="ORF">GCM10011378_29850</name>
</gene>
<keyword evidence="3" id="KW-1185">Reference proteome</keyword>
<keyword evidence="1" id="KW-1133">Transmembrane helix</keyword>
<accession>A0ABQ1X1M6</accession>
<evidence type="ECO:0008006" key="4">
    <source>
        <dbReference type="Google" id="ProtNLM"/>
    </source>
</evidence>